<evidence type="ECO:0000313" key="9">
    <source>
        <dbReference type="EMBL" id="GMH47469.1"/>
    </source>
</evidence>
<evidence type="ECO:0000256" key="3">
    <source>
        <dbReference type="ARBA" id="ARBA00022989"/>
    </source>
</evidence>
<feature type="compositionally biased region" description="Basic and acidic residues" evidence="6">
    <location>
        <begin position="326"/>
        <end position="355"/>
    </location>
</feature>
<dbReference type="CDD" id="cd20069">
    <property type="entry name" value="5TM_Oxa1-like"/>
    <property type="match status" value="1"/>
</dbReference>
<proteinExistence type="inferred from homology"/>
<evidence type="ECO:0000256" key="2">
    <source>
        <dbReference type="ARBA" id="ARBA00022692"/>
    </source>
</evidence>
<evidence type="ECO:0000256" key="1">
    <source>
        <dbReference type="ARBA" id="ARBA00004141"/>
    </source>
</evidence>
<dbReference type="NCBIfam" id="TIGR03592">
    <property type="entry name" value="yidC_oxa1_cterm"/>
    <property type="match status" value="1"/>
</dbReference>
<keyword evidence="10" id="KW-1185">Reference proteome</keyword>
<feature type="transmembrane region" description="Helical" evidence="7">
    <location>
        <begin position="162"/>
        <end position="182"/>
    </location>
</feature>
<reference evidence="9" key="1">
    <citation type="submission" date="2022-07" db="EMBL/GenBank/DDBJ databases">
        <title>Genome analysis of Parmales, a sister group of diatoms, reveals the evolutionary specialization of diatoms from phago-mixotrophs to photoautotrophs.</title>
        <authorList>
            <person name="Ban H."/>
            <person name="Sato S."/>
            <person name="Yoshikawa S."/>
            <person name="Kazumasa Y."/>
            <person name="Nakamura Y."/>
            <person name="Ichinomiya M."/>
            <person name="Saitoh K."/>
            <person name="Sato N."/>
            <person name="Blanc-Mathieu R."/>
            <person name="Endo H."/>
            <person name="Kuwata A."/>
            <person name="Ogata H."/>
        </authorList>
    </citation>
    <scope>NUCLEOTIDE SEQUENCE</scope>
</reference>
<accession>A0A9W6ZBC3</accession>
<feature type="compositionally biased region" description="Basic residues" evidence="6">
    <location>
        <begin position="361"/>
        <end position="380"/>
    </location>
</feature>
<dbReference type="OrthoDB" id="2148490at2759"/>
<dbReference type="AlphaFoldDB" id="A0A9W6ZBC3"/>
<dbReference type="PANTHER" id="PTHR12428:SF65">
    <property type="entry name" value="CYTOCHROME C OXIDASE ASSEMBLY PROTEIN COX18, MITOCHONDRIAL"/>
    <property type="match status" value="1"/>
</dbReference>
<dbReference type="GO" id="GO:0032977">
    <property type="term" value="F:membrane insertase activity"/>
    <property type="evidence" value="ECO:0007669"/>
    <property type="project" value="InterPro"/>
</dbReference>
<keyword evidence="4 7" id="KW-0472">Membrane</keyword>
<feature type="transmembrane region" description="Helical" evidence="7">
    <location>
        <begin position="217"/>
        <end position="237"/>
    </location>
</feature>
<comment type="similarity">
    <text evidence="5">Belongs to the OXA1/ALB3/YidC family.</text>
</comment>
<evidence type="ECO:0000256" key="4">
    <source>
        <dbReference type="ARBA" id="ARBA00023136"/>
    </source>
</evidence>
<keyword evidence="3 7" id="KW-1133">Transmembrane helix</keyword>
<dbReference type="Proteomes" id="UP001165082">
    <property type="component" value="Unassembled WGS sequence"/>
</dbReference>
<evidence type="ECO:0000256" key="5">
    <source>
        <dbReference type="RuleBase" id="RU003945"/>
    </source>
</evidence>
<feature type="region of interest" description="Disordered" evidence="6">
    <location>
        <begin position="326"/>
        <end position="380"/>
    </location>
</feature>
<comment type="subcellular location">
    <subcellularLocation>
        <location evidence="1 5">Membrane</location>
        <topology evidence="1 5">Multi-pass membrane protein</topology>
    </subcellularLocation>
</comment>
<feature type="transmembrane region" description="Helical" evidence="7">
    <location>
        <begin position="249"/>
        <end position="272"/>
    </location>
</feature>
<feature type="domain" description="Membrane insertase YidC/Oxa/ALB C-terminal" evidence="8">
    <location>
        <begin position="86"/>
        <end position="287"/>
    </location>
</feature>
<dbReference type="InterPro" id="IPR028055">
    <property type="entry name" value="YidC/Oxa/ALB_C"/>
</dbReference>
<sequence length="380" mass="42514">MHSRTDTDQVATNVSLDKIEGDISSSISSIPSSGSDAVPVSTEVAQKLDLDALSAEFLTTLPESWWPSDLCTYIIHQTYEYSHCPYWQAIVATTLALRVATLPVHIKTLRNTSRMQHMNPELKALQASMESKDTSNREVQEAYRAQMQALFKKFDCNPMKSLMLPLIQMPMFMGMFFGLKALPDKIPEILVSGGPDISPMLGGIGEFSNLTVSDPTYILPICTAVTFLGMIELGADGMNTEQSKMMRQVFRVLGVTSLAFTSWMPQVVFVYWTTNNFFSLGQTIVMKQQPIRDIFGIWKPPKPVPGQQDATSDITKAFENLKKQIMNHKETSEEIKEGKMKKREIDPGYKLHDRPPPPPPSRKKAGGKKHKGKSKGKPKR</sequence>
<dbReference type="InterPro" id="IPR001708">
    <property type="entry name" value="YidC/ALB3/OXA1/COX18"/>
</dbReference>
<comment type="caution">
    <text evidence="9">The sequence shown here is derived from an EMBL/GenBank/DDBJ whole genome shotgun (WGS) entry which is preliminary data.</text>
</comment>
<dbReference type="Pfam" id="PF02096">
    <property type="entry name" value="60KD_IMP"/>
    <property type="match status" value="1"/>
</dbReference>
<gene>
    <name evidence="9" type="ORF">TrRE_jg8827</name>
</gene>
<dbReference type="GO" id="GO:0032979">
    <property type="term" value="P:protein insertion into mitochondrial inner membrane from matrix"/>
    <property type="evidence" value="ECO:0007669"/>
    <property type="project" value="TreeGrafter"/>
</dbReference>
<name>A0A9W6ZBC3_9STRA</name>
<evidence type="ECO:0000256" key="7">
    <source>
        <dbReference type="SAM" id="Phobius"/>
    </source>
</evidence>
<evidence type="ECO:0000259" key="8">
    <source>
        <dbReference type="Pfam" id="PF02096"/>
    </source>
</evidence>
<dbReference type="GO" id="GO:0005743">
    <property type="term" value="C:mitochondrial inner membrane"/>
    <property type="evidence" value="ECO:0007669"/>
    <property type="project" value="TreeGrafter"/>
</dbReference>
<protein>
    <recommendedName>
        <fullName evidence="8">Membrane insertase YidC/Oxa/ALB C-terminal domain-containing protein</fullName>
    </recommendedName>
</protein>
<dbReference type="PANTHER" id="PTHR12428">
    <property type="entry name" value="OXA1"/>
    <property type="match status" value="1"/>
</dbReference>
<evidence type="ECO:0000313" key="10">
    <source>
        <dbReference type="Proteomes" id="UP001165082"/>
    </source>
</evidence>
<keyword evidence="2 5" id="KW-0812">Transmembrane</keyword>
<dbReference type="EMBL" id="BRXZ01003110">
    <property type="protein sequence ID" value="GMH47469.1"/>
    <property type="molecule type" value="Genomic_DNA"/>
</dbReference>
<organism evidence="9 10">
    <name type="scientific">Triparma retinervis</name>
    <dbReference type="NCBI Taxonomy" id="2557542"/>
    <lineage>
        <taxon>Eukaryota</taxon>
        <taxon>Sar</taxon>
        <taxon>Stramenopiles</taxon>
        <taxon>Ochrophyta</taxon>
        <taxon>Bolidophyceae</taxon>
        <taxon>Parmales</taxon>
        <taxon>Triparmaceae</taxon>
        <taxon>Triparma</taxon>
    </lineage>
</organism>
<evidence type="ECO:0000256" key="6">
    <source>
        <dbReference type="SAM" id="MobiDB-lite"/>
    </source>
</evidence>